<sequence length="266" mass="28922">MLRGMQRTIAAWRHVSTNTLALGRRLGDAEWAAPTGCPKWTVGDIFAHHVGVESWMRDGKGAPDLPVDDFTQRDVDARRDTPRTAVLDELEEVLRARAEQLETADPESIAHTAWGTRTTLATQMRHRTFDLWVHEQDVRWALHALRHGPGPAHTVTDGPAAVLVGRILLAALPKIVAKDARAPIGSAVRVSVLGGFDVTVRVGDDGRASFEEATSEAVAAPTAHVTLSRPEYVRRSAGRDLPSGPVWISGDRDLGERLVDALNVAP</sequence>
<dbReference type="GO" id="GO:0046872">
    <property type="term" value="F:metal ion binding"/>
    <property type="evidence" value="ECO:0007669"/>
    <property type="project" value="InterPro"/>
</dbReference>
<reference evidence="2" key="1">
    <citation type="submission" date="2021-01" db="EMBL/GenBank/DDBJ databases">
        <title>Whole genome shotgun sequence of Virgisporangium aliadipatigenens NBRC 105644.</title>
        <authorList>
            <person name="Komaki H."/>
            <person name="Tamura T."/>
        </authorList>
    </citation>
    <scope>NUCLEOTIDE SEQUENCE</scope>
    <source>
        <strain evidence="2">NBRC 105644</strain>
    </source>
</reference>
<gene>
    <name evidence="2" type="ORF">Val02_40680</name>
</gene>
<organism evidence="2 3">
    <name type="scientific">Virgisporangium aliadipatigenens</name>
    <dbReference type="NCBI Taxonomy" id="741659"/>
    <lineage>
        <taxon>Bacteria</taxon>
        <taxon>Bacillati</taxon>
        <taxon>Actinomycetota</taxon>
        <taxon>Actinomycetes</taxon>
        <taxon>Micromonosporales</taxon>
        <taxon>Micromonosporaceae</taxon>
        <taxon>Virgisporangium</taxon>
    </lineage>
</organism>
<keyword evidence="3" id="KW-1185">Reference proteome</keyword>
<dbReference type="SUPFAM" id="SSF109854">
    <property type="entry name" value="DinB/YfiT-like putative metalloenzymes"/>
    <property type="match status" value="1"/>
</dbReference>
<dbReference type="Proteomes" id="UP000619260">
    <property type="component" value="Unassembled WGS sequence"/>
</dbReference>
<dbReference type="NCBIfam" id="TIGR03083">
    <property type="entry name" value="maleylpyruvate isomerase family mycothiol-dependent enzyme"/>
    <property type="match status" value="1"/>
</dbReference>
<evidence type="ECO:0000259" key="1">
    <source>
        <dbReference type="Pfam" id="PF11716"/>
    </source>
</evidence>
<protein>
    <recommendedName>
        <fullName evidence="1">Mycothiol-dependent maleylpyruvate isomerase metal-binding domain-containing protein</fullName>
    </recommendedName>
</protein>
<evidence type="ECO:0000313" key="3">
    <source>
        <dbReference type="Proteomes" id="UP000619260"/>
    </source>
</evidence>
<dbReference type="InterPro" id="IPR024344">
    <property type="entry name" value="MDMPI_metal-binding"/>
</dbReference>
<dbReference type="EMBL" id="BOPF01000014">
    <property type="protein sequence ID" value="GIJ47182.1"/>
    <property type="molecule type" value="Genomic_DNA"/>
</dbReference>
<dbReference type="Gene3D" id="1.20.120.450">
    <property type="entry name" value="dinb family like domain"/>
    <property type="match status" value="1"/>
</dbReference>
<proteinExistence type="predicted"/>
<comment type="caution">
    <text evidence="2">The sequence shown here is derived from an EMBL/GenBank/DDBJ whole genome shotgun (WGS) entry which is preliminary data.</text>
</comment>
<evidence type="ECO:0000313" key="2">
    <source>
        <dbReference type="EMBL" id="GIJ47182.1"/>
    </source>
</evidence>
<dbReference type="InterPro" id="IPR017517">
    <property type="entry name" value="Maleyloyr_isom"/>
</dbReference>
<dbReference type="AlphaFoldDB" id="A0A8J3YMU9"/>
<dbReference type="Pfam" id="PF11716">
    <property type="entry name" value="MDMPI_N"/>
    <property type="match status" value="1"/>
</dbReference>
<dbReference type="InterPro" id="IPR034660">
    <property type="entry name" value="DinB/YfiT-like"/>
</dbReference>
<accession>A0A8J3YMU9</accession>
<feature type="domain" description="Mycothiol-dependent maleylpyruvate isomerase metal-binding" evidence="1">
    <location>
        <begin position="12"/>
        <end position="139"/>
    </location>
</feature>
<name>A0A8J3YMU9_9ACTN</name>